<comment type="similarity">
    <text evidence="6">Belongs to the FtsQ/DivIB family. DivIB subfamily.</text>
</comment>
<dbReference type="InterPro" id="IPR050487">
    <property type="entry name" value="FtsQ_DivIB"/>
</dbReference>
<feature type="transmembrane region" description="Helical" evidence="6">
    <location>
        <begin position="63"/>
        <end position="81"/>
    </location>
</feature>
<feature type="domain" description="Cell division protein FtsQ/DivIB C-terminal" evidence="8">
    <location>
        <begin position="160"/>
        <end position="264"/>
    </location>
</feature>
<evidence type="ECO:0000256" key="1">
    <source>
        <dbReference type="ARBA" id="ARBA00022475"/>
    </source>
</evidence>
<dbReference type="PANTHER" id="PTHR37820:SF1">
    <property type="entry name" value="CELL DIVISION PROTEIN FTSQ"/>
    <property type="match status" value="1"/>
</dbReference>
<evidence type="ECO:0000256" key="6">
    <source>
        <dbReference type="HAMAP-Rule" id="MF_00912"/>
    </source>
</evidence>
<evidence type="ECO:0000256" key="2">
    <source>
        <dbReference type="ARBA" id="ARBA00022618"/>
    </source>
</evidence>
<gene>
    <name evidence="6" type="primary">divIB</name>
    <name evidence="9" type="ORF">FC89_GL000107</name>
</gene>
<dbReference type="RefSeq" id="WP_057870911.1">
    <property type="nucleotide sequence ID" value="NZ_AZGB01000005.1"/>
</dbReference>
<feature type="region of interest" description="Disordered" evidence="7">
    <location>
        <begin position="1"/>
        <end position="22"/>
    </location>
</feature>
<dbReference type="Gene3D" id="3.40.50.10960">
    <property type="match status" value="1"/>
</dbReference>
<comment type="caution">
    <text evidence="9">The sequence shown here is derived from an EMBL/GenBank/DDBJ whole genome shotgun (WGS) entry which is preliminary data.</text>
</comment>
<dbReference type="OrthoDB" id="1819027at2"/>
<keyword evidence="6" id="KW-0472">Membrane</keyword>
<evidence type="ECO:0000313" key="9">
    <source>
        <dbReference type="EMBL" id="KRM07667.1"/>
    </source>
</evidence>
<dbReference type="STRING" id="1423750.FC89_GL000107"/>
<protein>
    <recommendedName>
        <fullName evidence="6">Cell division protein DivIB</fullName>
    </recommendedName>
</protein>
<feature type="compositionally biased region" description="Basic and acidic residues" evidence="7">
    <location>
        <begin position="1"/>
        <end position="11"/>
    </location>
</feature>
<keyword evidence="10" id="KW-1185">Reference proteome</keyword>
<comment type="subcellular location">
    <subcellularLocation>
        <location evidence="6">Cell membrane</location>
        <topology evidence="6">Single-pass type II membrane protein</topology>
    </subcellularLocation>
    <text evidence="6">Localizes to the division septum.</text>
</comment>
<reference evidence="9 10" key="1">
    <citation type="journal article" date="2015" name="Genome Announc.">
        <title>Expanding the biotechnology potential of lactobacilli through comparative genomics of 213 strains and associated genera.</title>
        <authorList>
            <person name="Sun Z."/>
            <person name="Harris H.M."/>
            <person name="McCann A."/>
            <person name="Guo C."/>
            <person name="Argimon S."/>
            <person name="Zhang W."/>
            <person name="Yang X."/>
            <person name="Jeffery I.B."/>
            <person name="Cooney J.C."/>
            <person name="Kagawa T.F."/>
            <person name="Liu W."/>
            <person name="Song Y."/>
            <person name="Salvetti E."/>
            <person name="Wrobel A."/>
            <person name="Rasinkangas P."/>
            <person name="Parkhill J."/>
            <person name="Rea M.C."/>
            <person name="O'Sullivan O."/>
            <person name="Ritari J."/>
            <person name="Douillard F.P."/>
            <person name="Paul Ross R."/>
            <person name="Yang R."/>
            <person name="Briner A.E."/>
            <person name="Felis G.E."/>
            <person name="de Vos W.M."/>
            <person name="Barrangou R."/>
            <person name="Klaenhammer T.R."/>
            <person name="Caufield P.W."/>
            <person name="Cui Y."/>
            <person name="Zhang H."/>
            <person name="O'Toole P.W."/>
        </authorList>
    </citation>
    <scope>NUCLEOTIDE SEQUENCE [LARGE SCALE GENOMIC DNA]</scope>
    <source>
        <strain evidence="9 10">DSM 18630</strain>
    </source>
</reference>
<accession>A0A0R1VXA0</accession>
<organism evidence="9 10">
    <name type="scientific">Liquorilactobacillus ghanensis DSM 18630</name>
    <dbReference type="NCBI Taxonomy" id="1423750"/>
    <lineage>
        <taxon>Bacteria</taxon>
        <taxon>Bacillati</taxon>
        <taxon>Bacillota</taxon>
        <taxon>Bacilli</taxon>
        <taxon>Lactobacillales</taxon>
        <taxon>Lactobacillaceae</taxon>
        <taxon>Liquorilactobacillus</taxon>
    </lineage>
</organism>
<dbReference type="Proteomes" id="UP000051451">
    <property type="component" value="Unassembled WGS sequence"/>
</dbReference>
<sequence>MSDKKEKDPNERTSAPLTPWEKAQLERKQQEERWHFKPFQKKRIGNKLPELVALRHKRLRRALLLNLSGFTLLLLLSLYFISPLSKITKIEVSGTSTPLAQQVVNFSGVKPGQYLLGVIFERRQITKQLQQKVPEVRHAEFAISGRNVKVKLKFYQNLGYVAKNNQFYRVAPNGKISHLAHSYPQGNTPIYVDFNNQQLLKEMAKQMEQLSPKIIRAISEIHATPTKADWQKLHLYMNDGNQVLATASTFARKMKYYPEIKAQTSGKVMIDIQVGAFSYQLN</sequence>
<dbReference type="InterPro" id="IPR005548">
    <property type="entry name" value="Cell_div_FtsQ/DivIB_C"/>
</dbReference>
<dbReference type="AlphaFoldDB" id="A0A0R1VXA0"/>
<proteinExistence type="inferred from homology"/>
<dbReference type="InterPro" id="IPR026580">
    <property type="entry name" value="DivIB"/>
</dbReference>
<evidence type="ECO:0000256" key="5">
    <source>
        <dbReference type="ARBA" id="ARBA00023306"/>
    </source>
</evidence>
<dbReference type="PANTHER" id="PTHR37820">
    <property type="entry name" value="CELL DIVISION PROTEIN DIVIB"/>
    <property type="match status" value="1"/>
</dbReference>
<keyword evidence="1 6" id="KW-1003">Cell membrane</keyword>
<keyword evidence="2 6" id="KW-0132">Cell division</keyword>
<keyword evidence="4 6" id="KW-1133">Transmembrane helix</keyword>
<comment type="function">
    <text evidence="6">Cell division protein that may be involved in stabilizing or promoting the assembly of the division complex.</text>
</comment>
<keyword evidence="5 6" id="KW-0131">Cell cycle</keyword>
<keyword evidence="3 6" id="KW-0812">Transmembrane</keyword>
<evidence type="ECO:0000256" key="7">
    <source>
        <dbReference type="SAM" id="MobiDB-lite"/>
    </source>
</evidence>
<dbReference type="Pfam" id="PF03799">
    <property type="entry name" value="FtsQ_DivIB_C"/>
    <property type="match status" value="1"/>
</dbReference>
<dbReference type="GO" id="GO:0005886">
    <property type="term" value="C:plasma membrane"/>
    <property type="evidence" value="ECO:0007669"/>
    <property type="project" value="UniProtKB-SubCell"/>
</dbReference>
<dbReference type="GeneID" id="98318171"/>
<dbReference type="GO" id="GO:0032153">
    <property type="term" value="C:cell division site"/>
    <property type="evidence" value="ECO:0007669"/>
    <property type="project" value="UniProtKB-UniRule"/>
</dbReference>
<evidence type="ECO:0000259" key="8">
    <source>
        <dbReference type="Pfam" id="PF03799"/>
    </source>
</evidence>
<evidence type="ECO:0000313" key="10">
    <source>
        <dbReference type="Proteomes" id="UP000051451"/>
    </source>
</evidence>
<name>A0A0R1VXA0_9LACO</name>
<evidence type="ECO:0000256" key="4">
    <source>
        <dbReference type="ARBA" id="ARBA00022989"/>
    </source>
</evidence>
<dbReference type="EMBL" id="AZGB01000005">
    <property type="protein sequence ID" value="KRM07667.1"/>
    <property type="molecule type" value="Genomic_DNA"/>
</dbReference>
<dbReference type="HAMAP" id="MF_00912">
    <property type="entry name" value="DivIB"/>
    <property type="match status" value="1"/>
</dbReference>
<evidence type="ECO:0000256" key="3">
    <source>
        <dbReference type="ARBA" id="ARBA00022692"/>
    </source>
</evidence>
<dbReference type="PATRIC" id="fig|1423750.3.peg.108"/>
<dbReference type="GO" id="GO:0043093">
    <property type="term" value="P:FtsZ-dependent cytokinesis"/>
    <property type="evidence" value="ECO:0007669"/>
    <property type="project" value="UniProtKB-UniRule"/>
</dbReference>